<evidence type="ECO:0000256" key="2">
    <source>
        <dbReference type="RuleBase" id="RU003749"/>
    </source>
</evidence>
<proteinExistence type="inferred from homology"/>
<dbReference type="PANTHER" id="PTHR33495">
    <property type="entry name" value="ANTI-SIGMA FACTOR ANTAGONIST TM_1081-RELATED-RELATED"/>
    <property type="match status" value="1"/>
</dbReference>
<dbReference type="InterPro" id="IPR036513">
    <property type="entry name" value="STAS_dom_sf"/>
</dbReference>
<comment type="similarity">
    <text evidence="1 2">Belongs to the anti-sigma-factor antagonist family.</text>
</comment>
<dbReference type="PROSITE" id="PS50801">
    <property type="entry name" value="STAS"/>
    <property type="match status" value="1"/>
</dbReference>
<comment type="caution">
    <text evidence="4">The sequence shown here is derived from an EMBL/GenBank/DDBJ whole genome shotgun (WGS) entry which is preliminary data.</text>
</comment>
<accession>A0A4R1F3F3</accession>
<protein>
    <recommendedName>
        <fullName evidence="2">Anti-sigma factor antagonist</fullName>
    </recommendedName>
</protein>
<dbReference type="EMBL" id="SMFQ01000003">
    <property type="protein sequence ID" value="TCJ86959.1"/>
    <property type="molecule type" value="Genomic_DNA"/>
</dbReference>
<dbReference type="InterPro" id="IPR002645">
    <property type="entry name" value="STAS_dom"/>
</dbReference>
<evidence type="ECO:0000256" key="1">
    <source>
        <dbReference type="ARBA" id="ARBA00009013"/>
    </source>
</evidence>
<evidence type="ECO:0000313" key="4">
    <source>
        <dbReference type="EMBL" id="TCJ86959.1"/>
    </source>
</evidence>
<evidence type="ECO:0000259" key="3">
    <source>
        <dbReference type="PROSITE" id="PS50801"/>
    </source>
</evidence>
<organism evidence="4 5">
    <name type="scientific">Cocleimonas flava</name>
    <dbReference type="NCBI Taxonomy" id="634765"/>
    <lineage>
        <taxon>Bacteria</taxon>
        <taxon>Pseudomonadati</taxon>
        <taxon>Pseudomonadota</taxon>
        <taxon>Gammaproteobacteria</taxon>
        <taxon>Thiotrichales</taxon>
        <taxon>Thiotrichaceae</taxon>
        <taxon>Cocleimonas</taxon>
    </lineage>
</organism>
<sequence length="114" mass="12321">MNLAITENENITVVTVKEARLDASIAPEFKKQMEELINNDKDKIILDISEIGFMDSSSLGALVGVLKAMGNNGKLIVCGASGVVLELFKLTRMDRIFTLADDMQAAKSAFVAEA</sequence>
<dbReference type="RefSeq" id="WP_131905282.1">
    <property type="nucleotide sequence ID" value="NZ_BAAAFU010000004.1"/>
</dbReference>
<evidence type="ECO:0000313" key="5">
    <source>
        <dbReference type="Proteomes" id="UP000294887"/>
    </source>
</evidence>
<dbReference type="Proteomes" id="UP000294887">
    <property type="component" value="Unassembled WGS sequence"/>
</dbReference>
<dbReference type="InterPro" id="IPR003658">
    <property type="entry name" value="Anti-sigma_ant"/>
</dbReference>
<dbReference type="SUPFAM" id="SSF52091">
    <property type="entry name" value="SpoIIaa-like"/>
    <property type="match status" value="1"/>
</dbReference>
<dbReference type="OrthoDB" id="9796076at2"/>
<name>A0A4R1F3F3_9GAMM</name>
<dbReference type="Gene3D" id="3.30.750.24">
    <property type="entry name" value="STAS domain"/>
    <property type="match status" value="1"/>
</dbReference>
<feature type="domain" description="STAS" evidence="3">
    <location>
        <begin position="18"/>
        <end position="110"/>
    </location>
</feature>
<dbReference type="GO" id="GO:0043856">
    <property type="term" value="F:anti-sigma factor antagonist activity"/>
    <property type="evidence" value="ECO:0007669"/>
    <property type="project" value="InterPro"/>
</dbReference>
<dbReference type="NCBIfam" id="TIGR00377">
    <property type="entry name" value="ant_ant_sig"/>
    <property type="match status" value="1"/>
</dbReference>
<gene>
    <name evidence="4" type="ORF">EV695_1459</name>
</gene>
<dbReference type="CDD" id="cd07043">
    <property type="entry name" value="STAS_anti-anti-sigma_factors"/>
    <property type="match status" value="1"/>
</dbReference>
<reference evidence="4 5" key="1">
    <citation type="submission" date="2019-03" db="EMBL/GenBank/DDBJ databases">
        <title>Genomic Encyclopedia of Type Strains, Phase IV (KMG-IV): sequencing the most valuable type-strain genomes for metagenomic binning, comparative biology and taxonomic classification.</title>
        <authorList>
            <person name="Goeker M."/>
        </authorList>
    </citation>
    <scope>NUCLEOTIDE SEQUENCE [LARGE SCALE GENOMIC DNA]</scope>
    <source>
        <strain evidence="4 5">DSM 24830</strain>
    </source>
</reference>
<dbReference type="Pfam" id="PF01740">
    <property type="entry name" value="STAS"/>
    <property type="match status" value="1"/>
</dbReference>
<keyword evidence="5" id="KW-1185">Reference proteome</keyword>
<dbReference type="PANTHER" id="PTHR33495:SF2">
    <property type="entry name" value="ANTI-SIGMA FACTOR ANTAGONIST TM_1081-RELATED"/>
    <property type="match status" value="1"/>
</dbReference>
<dbReference type="AlphaFoldDB" id="A0A4R1F3F3"/>